<evidence type="ECO:0000313" key="1">
    <source>
        <dbReference type="EMBL" id="QPJ62691.1"/>
    </source>
</evidence>
<reference evidence="1 2" key="1">
    <citation type="submission" date="2020-02" db="EMBL/GenBank/DDBJ databases">
        <title>Genomic and physiological characterization of two novel Nitrospinaceae genera.</title>
        <authorList>
            <person name="Mueller A.J."/>
            <person name="Jung M.-Y."/>
            <person name="Strachan C.R."/>
            <person name="Herbold C.W."/>
            <person name="Kirkegaard R.H."/>
            <person name="Daims H."/>
        </authorList>
    </citation>
    <scope>NUCLEOTIDE SEQUENCE [LARGE SCALE GENOMIC DNA]</scope>
    <source>
        <strain evidence="1">EB</strain>
    </source>
</reference>
<organism evidence="1 2">
    <name type="scientific">Candidatus Nitronauta litoralis</name>
    <dbReference type="NCBI Taxonomy" id="2705533"/>
    <lineage>
        <taxon>Bacteria</taxon>
        <taxon>Pseudomonadati</taxon>
        <taxon>Nitrospinota/Tectimicrobiota group</taxon>
        <taxon>Nitrospinota</taxon>
        <taxon>Nitrospinia</taxon>
        <taxon>Nitrospinales</taxon>
        <taxon>Nitrospinaceae</taxon>
        <taxon>Candidatus Nitronauta</taxon>
    </lineage>
</organism>
<accession>A0A7T0BXJ5</accession>
<proteinExistence type="predicted"/>
<evidence type="ECO:0000313" key="2">
    <source>
        <dbReference type="Proteomes" id="UP000594688"/>
    </source>
</evidence>
<dbReference type="AlphaFoldDB" id="A0A7T0BXJ5"/>
<name>A0A7T0BXJ5_9BACT</name>
<gene>
    <name evidence="1" type="ORF">G3M70_12715</name>
</gene>
<dbReference type="EMBL" id="CP048685">
    <property type="protein sequence ID" value="QPJ62691.1"/>
    <property type="molecule type" value="Genomic_DNA"/>
</dbReference>
<dbReference type="Proteomes" id="UP000594688">
    <property type="component" value="Chromosome"/>
</dbReference>
<protein>
    <submittedName>
        <fullName evidence="1">Uncharacterized protein</fullName>
    </submittedName>
</protein>
<sequence length="49" mass="5850">MFPLTLDREMVAIWYQGVRWAIGKQTRGLGSRDKGKGKKNETWKMFNRY</sequence>
<dbReference type="KEGG" id="nli:G3M70_12715"/>